<dbReference type="Proteomes" id="UP000314294">
    <property type="component" value="Unassembled WGS sequence"/>
</dbReference>
<name>A0A4Z2HIH2_9TELE</name>
<keyword evidence="2" id="KW-1185">Reference proteome</keyword>
<protein>
    <submittedName>
        <fullName evidence="1">Uncharacterized protein</fullName>
    </submittedName>
</protein>
<sequence>MSSDTGCRKTLAYLRDTGSHEIARWVGLRLAPLLPLALDRRLGGLLPRRRPLLRHLASCCAVVRGDITSRYLGSLAVPLELLLPRGVRLTLRLRGGGGRQGRRGGRIRGLRSGVGGVLDGGRRVRSLQLLRLPGAGQGVAFGDGLFAQGERRFHRGCIQRLHRVQLVSHVGHRYEVLFH</sequence>
<evidence type="ECO:0000313" key="1">
    <source>
        <dbReference type="EMBL" id="TNN65577.1"/>
    </source>
</evidence>
<evidence type="ECO:0000313" key="2">
    <source>
        <dbReference type="Proteomes" id="UP000314294"/>
    </source>
</evidence>
<dbReference type="AlphaFoldDB" id="A0A4Z2HIH2"/>
<comment type="caution">
    <text evidence="1">The sequence shown here is derived from an EMBL/GenBank/DDBJ whole genome shotgun (WGS) entry which is preliminary data.</text>
</comment>
<dbReference type="EMBL" id="SRLO01000233">
    <property type="protein sequence ID" value="TNN65577.1"/>
    <property type="molecule type" value="Genomic_DNA"/>
</dbReference>
<proteinExistence type="predicted"/>
<gene>
    <name evidence="1" type="ORF">EYF80_024255</name>
</gene>
<reference evidence="1 2" key="1">
    <citation type="submission" date="2019-03" db="EMBL/GenBank/DDBJ databases">
        <title>First draft genome of Liparis tanakae, snailfish: a comprehensive survey of snailfish specific genes.</title>
        <authorList>
            <person name="Kim W."/>
            <person name="Song I."/>
            <person name="Jeong J.-H."/>
            <person name="Kim D."/>
            <person name="Kim S."/>
            <person name="Ryu S."/>
            <person name="Song J.Y."/>
            <person name="Lee S.K."/>
        </authorList>
    </citation>
    <scope>NUCLEOTIDE SEQUENCE [LARGE SCALE GENOMIC DNA]</scope>
    <source>
        <tissue evidence="1">Muscle</tissue>
    </source>
</reference>
<organism evidence="1 2">
    <name type="scientific">Liparis tanakae</name>
    <name type="common">Tanaka's snailfish</name>
    <dbReference type="NCBI Taxonomy" id="230148"/>
    <lineage>
        <taxon>Eukaryota</taxon>
        <taxon>Metazoa</taxon>
        <taxon>Chordata</taxon>
        <taxon>Craniata</taxon>
        <taxon>Vertebrata</taxon>
        <taxon>Euteleostomi</taxon>
        <taxon>Actinopterygii</taxon>
        <taxon>Neopterygii</taxon>
        <taxon>Teleostei</taxon>
        <taxon>Neoteleostei</taxon>
        <taxon>Acanthomorphata</taxon>
        <taxon>Eupercaria</taxon>
        <taxon>Perciformes</taxon>
        <taxon>Cottioidei</taxon>
        <taxon>Cottales</taxon>
        <taxon>Liparidae</taxon>
        <taxon>Liparis</taxon>
    </lineage>
</organism>
<accession>A0A4Z2HIH2</accession>